<gene>
    <name evidence="1" type="ORF">LJ739_07845</name>
</gene>
<protein>
    <recommendedName>
        <fullName evidence="3">Thiazolylpeptide-type bacteriocin</fullName>
    </recommendedName>
</protein>
<proteinExistence type="predicted"/>
<reference evidence="1 2" key="1">
    <citation type="submission" date="2021-10" db="EMBL/GenBank/DDBJ databases">
        <title>Draft genome of Aestuariibacter halophilus JC2043.</title>
        <authorList>
            <person name="Emsley S.A."/>
            <person name="Pfannmuller K.M."/>
            <person name="Ushijima B."/>
            <person name="Saw J.H."/>
            <person name="Videau P."/>
        </authorList>
    </citation>
    <scope>NUCLEOTIDE SEQUENCE [LARGE SCALE GENOMIC DNA]</scope>
    <source>
        <strain evidence="1 2">JC2043</strain>
    </source>
</reference>
<name>A0ABS8G6J7_9ALTE</name>
<evidence type="ECO:0000313" key="1">
    <source>
        <dbReference type="EMBL" id="MCC2616148.1"/>
    </source>
</evidence>
<dbReference type="RefSeq" id="WP_229158863.1">
    <property type="nucleotide sequence ID" value="NZ_JAJEWP010000001.1"/>
</dbReference>
<dbReference type="EMBL" id="JAJEWP010000001">
    <property type="protein sequence ID" value="MCC2616148.1"/>
    <property type="molecule type" value="Genomic_DNA"/>
</dbReference>
<evidence type="ECO:0000313" key="2">
    <source>
        <dbReference type="Proteomes" id="UP001520878"/>
    </source>
</evidence>
<evidence type="ECO:0008006" key="3">
    <source>
        <dbReference type="Google" id="ProtNLM"/>
    </source>
</evidence>
<sequence>MKNEQNNQLNQTQESVDLDLFADELDDRMNAAAVAGTVSSSTCISSASCGGTSSASCACSFSCLCSASIAAN</sequence>
<organism evidence="1 2">
    <name type="scientific">Fluctibacter halophilus</name>
    <dbReference type="NCBI Taxonomy" id="226011"/>
    <lineage>
        <taxon>Bacteria</taxon>
        <taxon>Pseudomonadati</taxon>
        <taxon>Pseudomonadota</taxon>
        <taxon>Gammaproteobacteria</taxon>
        <taxon>Alteromonadales</taxon>
        <taxon>Alteromonadaceae</taxon>
        <taxon>Fluctibacter</taxon>
    </lineage>
</organism>
<accession>A0ABS8G6J7</accession>
<keyword evidence="2" id="KW-1185">Reference proteome</keyword>
<dbReference type="Proteomes" id="UP001520878">
    <property type="component" value="Unassembled WGS sequence"/>
</dbReference>
<comment type="caution">
    <text evidence="1">The sequence shown here is derived from an EMBL/GenBank/DDBJ whole genome shotgun (WGS) entry which is preliminary data.</text>
</comment>